<dbReference type="EMBL" id="CP141698">
    <property type="protein sequence ID" value="WYC67268.1"/>
    <property type="molecule type" value="Genomic_DNA"/>
</dbReference>
<dbReference type="NCBIfam" id="TIGR01641">
    <property type="entry name" value="phageSPP1_gp7"/>
    <property type="match status" value="1"/>
</dbReference>
<evidence type="ECO:0000313" key="2">
    <source>
        <dbReference type="EMBL" id="WYC67268.1"/>
    </source>
</evidence>
<dbReference type="RefSeq" id="WP_019293268.1">
    <property type="nucleotide sequence ID" value="NZ_CP141697.1"/>
</dbReference>
<accession>A0ABZ2SEW4</accession>
<evidence type="ECO:0000259" key="1">
    <source>
        <dbReference type="Pfam" id="PF04233"/>
    </source>
</evidence>
<gene>
    <name evidence="2" type="ORF">VNN45_10290</name>
</gene>
<dbReference type="Proteomes" id="UP001456368">
    <property type="component" value="Chromosome"/>
</dbReference>
<organism evidence="2 3">
    <name type="scientific">Lactococcus petauri</name>
    <dbReference type="NCBI Taxonomy" id="1940789"/>
    <lineage>
        <taxon>Bacteria</taxon>
        <taxon>Bacillati</taxon>
        <taxon>Bacillota</taxon>
        <taxon>Bacilli</taxon>
        <taxon>Lactobacillales</taxon>
        <taxon>Streptococcaceae</taxon>
        <taxon>Lactococcus</taxon>
    </lineage>
</organism>
<protein>
    <submittedName>
        <fullName evidence="2">Minor capsid protein</fullName>
    </submittedName>
</protein>
<keyword evidence="3" id="KW-1185">Reference proteome</keyword>
<dbReference type="Pfam" id="PF04233">
    <property type="entry name" value="Phage_Mu_F"/>
    <property type="match status" value="1"/>
</dbReference>
<proteinExistence type="predicted"/>
<evidence type="ECO:0000313" key="3">
    <source>
        <dbReference type="Proteomes" id="UP001456368"/>
    </source>
</evidence>
<feature type="domain" description="Phage head morphogenesis" evidence="1">
    <location>
        <begin position="189"/>
        <end position="292"/>
    </location>
</feature>
<name>A0ABZ2SEW4_9LACT</name>
<reference evidence="2 3" key="1">
    <citation type="submission" date="2023-12" db="EMBL/GenBank/DDBJ databases">
        <title>Redefining Piscine Lactococcosis.</title>
        <authorList>
            <person name="Heckman T.I."/>
            <person name="Yazdi Z."/>
            <person name="Older C.E."/>
            <person name="Griffin M.J."/>
            <person name="Waldbieser G.C."/>
            <person name="Chow A.M."/>
            <person name="Medina Silva I."/>
            <person name="Anenson K.M."/>
            <person name="Garcia J.C."/>
            <person name="LaFrentz B.R."/>
            <person name="Slavic D."/>
            <person name="Toohey-Kurth K.L."/>
            <person name="Yant P."/>
            <person name="Fritz H.M."/>
            <person name="Henderson E."/>
            <person name="McDowall R."/>
            <person name="Cai H."/>
            <person name="Adikson M."/>
            <person name="Soto E."/>
        </authorList>
    </citation>
    <scope>NUCLEOTIDE SEQUENCE [LARGE SCALE GENOMIC DNA]</scope>
    <source>
        <strain evidence="2 3">R21-91A</strain>
    </source>
</reference>
<dbReference type="InterPro" id="IPR006528">
    <property type="entry name" value="Phage_head_morphogenesis_dom"/>
</dbReference>
<sequence>MAKKNSAYWKKRTEEILSKADKSDMDFFYEIQDLFTQTSKEVADAIFSFYEKYGNNNGLTYEKAMQKLNEEELSDYVANAKKYREQAKKAKDPKLLKRLNEQYASAQIRRLEALKYEVEAISYSMGSTLDKSLEAHLVDVATSVYLTLSVESQVNLREIKTIVESTWLGSNYSKRVWGDTDKLVSKLVEELKAGFIRNETAIDLARRLRQAFNVTRSQAETLARTETTHIITKTTVDRYKEFGYEEYEYLSQIDSRTSKVCRNLNGEKFKLADYESGLNAPPMHPNCRSTIMPIVK</sequence>